<dbReference type="Proteomes" id="UP000323537">
    <property type="component" value="Unassembled WGS sequence"/>
</dbReference>
<keyword evidence="1" id="KW-0067">ATP-binding</keyword>
<dbReference type="Pfam" id="PF01137">
    <property type="entry name" value="RTC"/>
    <property type="match status" value="1"/>
</dbReference>
<comment type="caution">
    <text evidence="1">Lacks conserved residue(s) required for the propagation of feature annotation.</text>
</comment>
<dbReference type="InterPro" id="IPR013792">
    <property type="entry name" value="RNA3'P_cycl/enolpyr_Trfase_a/b"/>
</dbReference>
<dbReference type="RefSeq" id="WP_149783640.1">
    <property type="nucleotide sequence ID" value="NZ_BAAADP010000001.1"/>
</dbReference>
<comment type="catalytic activity">
    <reaction evidence="1">
        <text>a 3'-end 3'-phospho-ribonucleotide-RNA + ATP = a 3'-end 2',3'-cyclophospho-ribonucleotide-RNA + AMP + diphosphate</text>
        <dbReference type="Rhea" id="RHEA:23976"/>
        <dbReference type="Rhea" id="RHEA-COMP:10463"/>
        <dbReference type="Rhea" id="RHEA-COMP:10464"/>
        <dbReference type="ChEBI" id="CHEBI:30616"/>
        <dbReference type="ChEBI" id="CHEBI:33019"/>
        <dbReference type="ChEBI" id="CHEBI:83062"/>
        <dbReference type="ChEBI" id="CHEBI:83064"/>
        <dbReference type="ChEBI" id="CHEBI:456215"/>
        <dbReference type="EC" id="6.5.1.4"/>
    </reaction>
</comment>
<keyword evidence="1" id="KW-0436">Ligase</keyword>
<feature type="binding site" evidence="1">
    <location>
        <begin position="314"/>
        <end position="318"/>
    </location>
    <ligand>
        <name>ATP</name>
        <dbReference type="ChEBI" id="CHEBI:30616"/>
    </ligand>
</feature>
<dbReference type="InterPro" id="IPR017770">
    <property type="entry name" value="RNA3'_term_phos_cyc_type_1"/>
</dbReference>
<reference evidence="4 5" key="1">
    <citation type="submission" date="2016-10" db="EMBL/GenBank/DDBJ databases">
        <authorList>
            <person name="Varghese N."/>
            <person name="Submissions S."/>
        </authorList>
    </citation>
    <scope>NUCLEOTIDE SEQUENCE [LARGE SCALE GENOMIC DNA]</scope>
    <source>
        <strain evidence="4 5">CGMCC 1.6377</strain>
    </source>
</reference>
<dbReference type="GO" id="GO:0003963">
    <property type="term" value="F:RNA-3'-phosphate cyclase activity"/>
    <property type="evidence" value="ECO:0007669"/>
    <property type="project" value="UniProtKB-UniRule"/>
</dbReference>
<dbReference type="InterPro" id="IPR037136">
    <property type="entry name" value="RNA3'_phos_cyclase_dom_sf"/>
</dbReference>
<dbReference type="SUPFAM" id="SSF55205">
    <property type="entry name" value="EPT/RTPC-like"/>
    <property type="match status" value="1"/>
</dbReference>
<name>A0A1I2ZX75_9EURY</name>
<sequence>MIDVDGSEGGGGVLRTALGLSIATGDPVRIDDLRGNRPEPGLKSQHVACLEAARLVADGDTTGVELGSERVTFEPGSVADDEATARNPYAGDETAAEPTVDVGTAGSATLVASTVLPAALVAERTVRLRIAGGTDVAWSPPLEYFAGVTLPALRAHGLAVGLDALRRGFYPAGGGEIRLTLGPSTPDPIEVAEPRGIDRIDAAAVASADLLEADVADRMVREAGDRLADDGVTVGSRSARYVETDSTGAVIVLRVVSGGEDGDDGVGGDRTPGSVPTAGFSALGEAGVPSETVAREAVDGFREWRAGPGVVDAHLADQFVPWLALVGGAVRVPAVTDHVASAIAVARAFGLEVGVDRDAAAGDGAVLRGSGRLDP</sequence>
<keyword evidence="1" id="KW-0963">Cytoplasm</keyword>
<dbReference type="InterPro" id="IPR036553">
    <property type="entry name" value="RPTC_insert"/>
</dbReference>
<gene>
    <name evidence="1" type="primary">rtcA</name>
    <name evidence="4" type="ORF">SAMN04488066_103221</name>
</gene>
<evidence type="ECO:0000256" key="2">
    <source>
        <dbReference type="NCBIfam" id="TIGR03399"/>
    </source>
</evidence>
<protein>
    <recommendedName>
        <fullName evidence="1 2">RNA 3'-terminal phosphate cyclase</fullName>
        <shortName evidence="1">RNA cyclase</shortName>
        <shortName evidence="1">RNA-3'-phosphate cyclase</shortName>
        <ecNumber evidence="1 2">6.5.1.4</ecNumber>
    </recommendedName>
</protein>
<dbReference type="EMBL" id="FOPZ01000003">
    <property type="protein sequence ID" value="SFH42280.1"/>
    <property type="molecule type" value="Genomic_DNA"/>
</dbReference>
<evidence type="ECO:0000313" key="5">
    <source>
        <dbReference type="Proteomes" id="UP000323537"/>
    </source>
</evidence>
<feature type="active site" description="Tele-AMP-histidine intermediate" evidence="1">
    <location>
        <position position="338"/>
    </location>
</feature>
<dbReference type="PANTHER" id="PTHR11096">
    <property type="entry name" value="RNA 3' TERMINAL PHOSPHATE CYCLASE"/>
    <property type="match status" value="1"/>
</dbReference>
<dbReference type="EC" id="6.5.1.4" evidence="1 2"/>
<evidence type="ECO:0000313" key="4">
    <source>
        <dbReference type="EMBL" id="SFH42280.1"/>
    </source>
</evidence>
<keyword evidence="5" id="KW-1185">Reference proteome</keyword>
<comment type="similarity">
    <text evidence="1">Belongs to the RNA 3'-terminal cyclase family. Type 1 subfamily.</text>
</comment>
<dbReference type="OrthoDB" id="7994at2157"/>
<evidence type="ECO:0000259" key="3">
    <source>
        <dbReference type="Pfam" id="PF01137"/>
    </source>
</evidence>
<dbReference type="InterPro" id="IPR023797">
    <property type="entry name" value="RNA3'_phos_cyclase_dom"/>
</dbReference>
<dbReference type="InterPro" id="IPR000228">
    <property type="entry name" value="RNA3'_term_phos_cyc"/>
</dbReference>
<dbReference type="HAMAP" id="MF_00200">
    <property type="entry name" value="RTC"/>
    <property type="match status" value="1"/>
</dbReference>
<dbReference type="Gene3D" id="3.30.360.20">
    <property type="entry name" value="RNA 3'-terminal phosphate cyclase, insert domain"/>
    <property type="match status" value="1"/>
</dbReference>
<proteinExistence type="inferred from homology"/>
<dbReference type="AlphaFoldDB" id="A0A1I2ZX75"/>
<evidence type="ECO:0000256" key="1">
    <source>
        <dbReference type="HAMAP-Rule" id="MF_00200"/>
    </source>
</evidence>
<dbReference type="Gene3D" id="3.65.10.20">
    <property type="entry name" value="RNA 3'-terminal phosphate cyclase domain"/>
    <property type="match status" value="1"/>
</dbReference>
<feature type="domain" description="RNA 3'-terminal phosphate cyclase" evidence="3">
    <location>
        <begin position="8"/>
        <end position="349"/>
    </location>
</feature>
<organism evidence="4 5">
    <name type="scientific">Halorubrum aquaticum</name>
    <dbReference type="NCBI Taxonomy" id="387340"/>
    <lineage>
        <taxon>Archaea</taxon>
        <taxon>Methanobacteriati</taxon>
        <taxon>Methanobacteriota</taxon>
        <taxon>Stenosarchaea group</taxon>
        <taxon>Halobacteria</taxon>
        <taxon>Halobacteriales</taxon>
        <taxon>Haloferacaceae</taxon>
        <taxon>Halorubrum</taxon>
    </lineage>
</organism>
<accession>A0A1I2ZX75</accession>
<dbReference type="GO" id="GO:0005737">
    <property type="term" value="C:cytoplasm"/>
    <property type="evidence" value="ECO:0007669"/>
    <property type="project" value="UniProtKB-SubCell"/>
</dbReference>
<dbReference type="GO" id="GO:0006396">
    <property type="term" value="P:RNA processing"/>
    <property type="evidence" value="ECO:0007669"/>
    <property type="project" value="UniProtKB-UniRule"/>
</dbReference>
<dbReference type="PANTHER" id="PTHR11096:SF0">
    <property type="entry name" value="RNA 3'-TERMINAL PHOSPHATE CYCLASE"/>
    <property type="match status" value="1"/>
</dbReference>
<dbReference type="PROSITE" id="PS01287">
    <property type="entry name" value="RTC"/>
    <property type="match status" value="1"/>
</dbReference>
<dbReference type="NCBIfam" id="TIGR03399">
    <property type="entry name" value="RNA_3prim_cycl"/>
    <property type="match status" value="1"/>
</dbReference>
<dbReference type="InterPro" id="IPR020719">
    <property type="entry name" value="RNA3'_term_phos_cycl-like_CS"/>
</dbReference>
<keyword evidence="1" id="KW-0547">Nucleotide-binding</keyword>
<comment type="subcellular location">
    <subcellularLocation>
        <location evidence="1">Cytoplasm</location>
    </subcellularLocation>
</comment>
<comment type="function">
    <text evidence="1">Catalyzes the conversion of 3'-phosphate to a 2',3'-cyclic phosphodiester at the end of RNA. The mechanism of action of the enzyme occurs in 3 steps: (A) adenylation of the enzyme by ATP; (B) transfer of adenylate to an RNA-N3'P to produce RNA-N3'PP5'A; (C) and attack of the adjacent 2'-hydroxyl on the 3'-phosphorus in the diester linkage to produce the cyclic end product. The biological role of this enzyme is unknown but it is likely to function in some aspects of cellular RNA processing.</text>
</comment>
<dbReference type="GO" id="GO:0005524">
    <property type="term" value="F:ATP binding"/>
    <property type="evidence" value="ECO:0007669"/>
    <property type="project" value="UniProtKB-KW"/>
</dbReference>